<evidence type="ECO:0000313" key="1">
    <source>
        <dbReference type="EMBL" id="WVX67388.1"/>
    </source>
</evidence>
<proteinExistence type="predicted"/>
<dbReference type="EMBL" id="CP133270">
    <property type="protein sequence ID" value="WVX67388.1"/>
    <property type="molecule type" value="Genomic_DNA"/>
</dbReference>
<name>A0ABZ2C4S9_9PROT</name>
<evidence type="ECO:0000313" key="2">
    <source>
        <dbReference type="Proteomes" id="UP001330434"/>
    </source>
</evidence>
<dbReference type="RefSeq" id="WP_331256149.1">
    <property type="nucleotide sequence ID" value="NZ_CP133270.1"/>
</dbReference>
<sequence length="68" mass="7938">MKNPKKRIKVAPIETSLLYLVMVLLPLILLVIAMLSSSLRAEWNLRENFNRHQIPSHQGWKELTSDKQ</sequence>
<accession>A0ABZ2C4S9</accession>
<gene>
    <name evidence="1" type="ORF">Bealeia1_01590</name>
</gene>
<reference evidence="1 2" key="1">
    <citation type="journal article" date="2024" name="Environ. Microbiol.">
        <title>Novel evolutionary insights on the interactions of the Holosporales (Alphaproteobacteria) with eukaryotic hosts from comparative genomics.</title>
        <authorList>
            <person name="Giovannini M."/>
            <person name="Petroni G."/>
            <person name="Castelli M."/>
        </authorList>
    </citation>
    <scope>NUCLEOTIDE SEQUENCE [LARGE SCALE GENOMIC DNA]</scope>
    <source>
        <strain evidence="1 2">US_Bl 15I1</strain>
    </source>
</reference>
<dbReference type="Proteomes" id="UP001330434">
    <property type="component" value="Chromosome"/>
</dbReference>
<keyword evidence="2" id="KW-1185">Reference proteome</keyword>
<organism evidence="1 2">
    <name type="scientific">Candidatus Bealeia paramacronuclearis</name>
    <dbReference type="NCBI Taxonomy" id="1921001"/>
    <lineage>
        <taxon>Bacteria</taxon>
        <taxon>Pseudomonadati</taxon>
        <taxon>Pseudomonadota</taxon>
        <taxon>Alphaproteobacteria</taxon>
        <taxon>Holosporales</taxon>
        <taxon>Holosporaceae</taxon>
        <taxon>Candidatus Bealeia</taxon>
    </lineage>
</organism>
<protein>
    <submittedName>
        <fullName evidence="1">Uncharacterized protein</fullName>
    </submittedName>
</protein>